<dbReference type="Proteomes" id="UP000005824">
    <property type="component" value="Unassembled WGS sequence"/>
</dbReference>
<dbReference type="InterPro" id="IPR006379">
    <property type="entry name" value="HAD-SF_hydro_IIB"/>
</dbReference>
<dbReference type="PANTHER" id="PTHR10000:SF8">
    <property type="entry name" value="HAD SUPERFAMILY HYDROLASE-LIKE, TYPE 3"/>
    <property type="match status" value="1"/>
</dbReference>
<evidence type="ECO:0000313" key="2">
    <source>
        <dbReference type="Proteomes" id="UP000005824"/>
    </source>
</evidence>
<reference evidence="1 2" key="1">
    <citation type="journal article" date="2011" name="J. Bacteriol.">
        <title>Genome sequence of Chthoniobacter flavus Ellin428, an aerobic heterotrophic soil bacterium.</title>
        <authorList>
            <person name="Kant R."/>
            <person name="van Passel M.W."/>
            <person name="Palva A."/>
            <person name="Lucas S."/>
            <person name="Lapidus A."/>
            <person name="Glavina Del Rio T."/>
            <person name="Dalin E."/>
            <person name="Tice H."/>
            <person name="Bruce D."/>
            <person name="Goodwin L."/>
            <person name="Pitluck S."/>
            <person name="Larimer F.W."/>
            <person name="Land M.L."/>
            <person name="Hauser L."/>
            <person name="Sangwan P."/>
            <person name="de Vos W.M."/>
            <person name="Janssen P.H."/>
            <person name="Smidt H."/>
        </authorList>
    </citation>
    <scope>NUCLEOTIDE SEQUENCE [LARGE SCALE GENOMIC DNA]</scope>
    <source>
        <strain evidence="1 2">Ellin428</strain>
    </source>
</reference>
<gene>
    <name evidence="1" type="ORF">CfE428DRAFT_4443</name>
</gene>
<proteinExistence type="predicted"/>
<dbReference type="AlphaFoldDB" id="B4D6A4"/>
<dbReference type="GO" id="GO:0016791">
    <property type="term" value="F:phosphatase activity"/>
    <property type="evidence" value="ECO:0007669"/>
    <property type="project" value="TreeGrafter"/>
</dbReference>
<protein>
    <submittedName>
        <fullName evidence="1">HAD-superfamily hydrolase, subfamily IIB</fullName>
    </submittedName>
</protein>
<dbReference type="STRING" id="497964.CfE428DRAFT_4443"/>
<keyword evidence="2" id="KW-1185">Reference proteome</keyword>
<dbReference type="SUPFAM" id="SSF56784">
    <property type="entry name" value="HAD-like"/>
    <property type="match status" value="1"/>
</dbReference>
<dbReference type="PANTHER" id="PTHR10000">
    <property type="entry name" value="PHOSPHOSERINE PHOSPHATASE"/>
    <property type="match status" value="1"/>
</dbReference>
<dbReference type="GO" id="GO:0000287">
    <property type="term" value="F:magnesium ion binding"/>
    <property type="evidence" value="ECO:0007669"/>
    <property type="project" value="TreeGrafter"/>
</dbReference>
<dbReference type="InterPro" id="IPR036412">
    <property type="entry name" value="HAD-like_sf"/>
</dbReference>
<evidence type="ECO:0000313" key="1">
    <source>
        <dbReference type="EMBL" id="EDY18013.1"/>
    </source>
</evidence>
<dbReference type="EMBL" id="ABVL01000015">
    <property type="protein sequence ID" value="EDY18013.1"/>
    <property type="molecule type" value="Genomic_DNA"/>
</dbReference>
<dbReference type="RefSeq" id="WP_006981766.1">
    <property type="nucleotide sequence ID" value="NZ_ABVL01000015.1"/>
</dbReference>
<dbReference type="Pfam" id="PF08282">
    <property type="entry name" value="Hydrolase_3"/>
    <property type="match status" value="2"/>
</dbReference>
<organism evidence="1 2">
    <name type="scientific">Chthoniobacter flavus Ellin428</name>
    <dbReference type="NCBI Taxonomy" id="497964"/>
    <lineage>
        <taxon>Bacteria</taxon>
        <taxon>Pseudomonadati</taxon>
        <taxon>Verrucomicrobiota</taxon>
        <taxon>Spartobacteria</taxon>
        <taxon>Chthoniobacterales</taxon>
        <taxon>Chthoniobacteraceae</taxon>
        <taxon>Chthoniobacter</taxon>
    </lineage>
</organism>
<dbReference type="InterPro" id="IPR023214">
    <property type="entry name" value="HAD_sf"/>
</dbReference>
<dbReference type="NCBIfam" id="TIGR01484">
    <property type="entry name" value="HAD-SF-IIB"/>
    <property type="match status" value="1"/>
</dbReference>
<dbReference type="GO" id="GO:0005829">
    <property type="term" value="C:cytosol"/>
    <property type="evidence" value="ECO:0007669"/>
    <property type="project" value="TreeGrafter"/>
</dbReference>
<name>B4D6A4_9BACT</name>
<dbReference type="InParanoid" id="B4D6A4"/>
<sequence>MIKLLSTDFDGTLVDHDATPRVQPALFETFQQLHERGVLWAVNTGRVLWHIEEGLRELQFPILPDFVLTSEREVFHRGPDGRWQDYGDWNARCAKEHDNLFAQASQLLTDIEDFLAKHTRAHPIYEGERLIGLAAESDDEMDAIVEFLARECKRVPGFQFMRNTIYVRFCHEAYSKGTALGELARLTGISRDEIFAAGDHYNDLPMLDGRHAKWVTCPGNAVEAVKKTVSQAGGYVANGVCSGGIVEALRHFRAGE</sequence>
<keyword evidence="1" id="KW-0378">Hydrolase</keyword>
<dbReference type="Gene3D" id="3.40.50.1000">
    <property type="entry name" value="HAD superfamily/HAD-like"/>
    <property type="match status" value="2"/>
</dbReference>
<dbReference type="eggNOG" id="COG0561">
    <property type="taxonomic scope" value="Bacteria"/>
</dbReference>
<comment type="caution">
    <text evidence="1">The sequence shown here is derived from an EMBL/GenBank/DDBJ whole genome shotgun (WGS) entry which is preliminary data.</text>
</comment>
<accession>B4D6A4</accession>